<dbReference type="SUPFAM" id="SSF101690">
    <property type="entry name" value="PAZ domain"/>
    <property type="match status" value="1"/>
</dbReference>
<evidence type="ECO:0000256" key="3">
    <source>
        <dbReference type="ARBA" id="ARBA00022490"/>
    </source>
</evidence>
<dbReference type="CDD" id="cd02845">
    <property type="entry name" value="PAZ_piwi_like"/>
    <property type="match status" value="1"/>
</dbReference>
<accession>A0A8B9R4E7</accession>
<dbReference type="SMART" id="SM00949">
    <property type="entry name" value="PAZ"/>
    <property type="match status" value="1"/>
</dbReference>
<sequence length="834" mass="93247">MLKEQRSVTGDVTAFDGSILFLPILLPQPVSLKAQRRVDGEEVSVTIQLTKVLEPSSDLCIPFYNVVFRRVMRILDMKLVGRNFFDPSQASMLQHYRLQVWPGYSVSIRRRDGGLFLQVDTVHKVIRSDSVLASMHAIYKQNAAGFKDECTKQLVGSMVLTRYNNRTYRIDDIDWDRTPRDSFTLASGEEITFVDYYSKTYGITVRELDQPLLVHRPKEKRMPGRKVSLAHGDLGRELGTCPCPVAQPGTLPQPQVEMILLVPELTFLTGVTEIKKDTRMLKVSLGEGESDPDLTRGGGRSAVTPILTTPCPQDVMREMLQSPQQHYECLCSLLRRIQESQEASHELMRWGLVLAQDIHRVRASPRPGRAARCQAPPGAPPGAAPVVFCSPPDPGTRPAHGEDQPEAQLLLPRRGPELEQGGVSGGLHLHGCHELLAARLPAAPPGPDEGAGGCHEKRLRPHRHARQRPSPGGAEGRPHRDLRQDHPRPFGQRGQGAAAGLHHQQEQGGFVQRHQEAVLRADPGALTGGCRTKQPQPPGWLLQPLFFLFFPPPFLLFLQVINVQSLTGQSSKLRSIVQKVLLQINCKLGGELWGIDVPLKQLMVIGMDVSHGRGTRSVIGFVASVNQVLTKWYSRVVFQMPQQEIADSLRLCLADALQCFHEMNHCLPKKIVVYRDGVSDGQLDTVVKYEIPQLQKCFDTFENYQPSMVVVVVQKQISTNFYTDTSERLACPPAGTVIDHTITSTEWQDFYLLAHRARQGCSVPTRYVCVLNTANLSPEHLQRLTFKLCHLYWNWPGTIRVPAPCKYAHKLAFLAGQVLHHEPAPQLCDRLFFL</sequence>
<organism evidence="13 14">
    <name type="scientific">Anas platyrhynchos</name>
    <name type="common">Mallard</name>
    <name type="synonym">Anas boschas</name>
    <dbReference type="NCBI Taxonomy" id="8839"/>
    <lineage>
        <taxon>Eukaryota</taxon>
        <taxon>Metazoa</taxon>
        <taxon>Chordata</taxon>
        <taxon>Craniata</taxon>
        <taxon>Vertebrata</taxon>
        <taxon>Euteleostomi</taxon>
        <taxon>Archelosauria</taxon>
        <taxon>Archosauria</taxon>
        <taxon>Dinosauria</taxon>
        <taxon>Saurischia</taxon>
        <taxon>Theropoda</taxon>
        <taxon>Coelurosauria</taxon>
        <taxon>Aves</taxon>
        <taxon>Neognathae</taxon>
        <taxon>Galloanserae</taxon>
        <taxon>Anseriformes</taxon>
        <taxon>Anatidae</taxon>
        <taxon>Anatinae</taxon>
        <taxon>Anas</taxon>
    </lineage>
</organism>
<feature type="domain" description="Piwi" evidence="12">
    <location>
        <begin position="559"/>
        <end position="820"/>
    </location>
</feature>
<evidence type="ECO:0000256" key="9">
    <source>
        <dbReference type="ARBA" id="ARBA00038291"/>
    </source>
</evidence>
<evidence type="ECO:0000259" key="12">
    <source>
        <dbReference type="PROSITE" id="PS50822"/>
    </source>
</evidence>
<dbReference type="CDD" id="cd04658">
    <property type="entry name" value="Piwi_piwi-like_Euk"/>
    <property type="match status" value="1"/>
</dbReference>
<evidence type="ECO:0000256" key="2">
    <source>
        <dbReference type="ARBA" id="ARBA00022473"/>
    </source>
</evidence>
<keyword evidence="8" id="KW-0469">Meiosis</keyword>
<dbReference type="SMART" id="SM00950">
    <property type="entry name" value="Piwi"/>
    <property type="match status" value="1"/>
</dbReference>
<dbReference type="Pfam" id="PF02171">
    <property type="entry name" value="Piwi"/>
    <property type="match status" value="1"/>
</dbReference>
<dbReference type="SUPFAM" id="SSF53098">
    <property type="entry name" value="Ribonuclease H-like"/>
    <property type="match status" value="1"/>
</dbReference>
<dbReference type="Gene3D" id="3.30.420.10">
    <property type="entry name" value="Ribonuclease H-like superfamily/Ribonuclease H"/>
    <property type="match status" value="1"/>
</dbReference>
<feature type="compositionally biased region" description="Low complexity" evidence="10">
    <location>
        <begin position="365"/>
        <end position="376"/>
    </location>
</feature>
<evidence type="ECO:0000256" key="10">
    <source>
        <dbReference type="SAM" id="MobiDB-lite"/>
    </source>
</evidence>
<evidence type="ECO:0000256" key="6">
    <source>
        <dbReference type="ARBA" id="ARBA00022884"/>
    </source>
</evidence>
<comment type="similarity">
    <text evidence="9">Belongs to the argonaute family. Piwi subfamily.</text>
</comment>
<keyword evidence="5" id="KW-0810">Translation regulation</keyword>
<dbReference type="FunFam" id="2.170.260.10:FF:000003">
    <property type="entry name" value="Piwi-like RNA-mediated gene silencing 2"/>
    <property type="match status" value="1"/>
</dbReference>
<evidence type="ECO:0000256" key="8">
    <source>
        <dbReference type="ARBA" id="ARBA00023254"/>
    </source>
</evidence>
<dbReference type="GO" id="GO:0006417">
    <property type="term" value="P:regulation of translation"/>
    <property type="evidence" value="ECO:0007669"/>
    <property type="project" value="UniProtKB-KW"/>
</dbReference>
<feature type="compositionally biased region" description="Basic residues" evidence="10">
    <location>
        <begin position="457"/>
        <end position="467"/>
    </location>
</feature>
<evidence type="ECO:0000256" key="4">
    <source>
        <dbReference type="ARBA" id="ARBA00022782"/>
    </source>
</evidence>
<feature type="region of interest" description="Disordered" evidence="10">
    <location>
        <begin position="365"/>
        <end position="404"/>
    </location>
</feature>
<feature type="compositionally biased region" description="Basic and acidic residues" evidence="10">
    <location>
        <begin position="476"/>
        <end position="488"/>
    </location>
</feature>
<dbReference type="GO" id="GO:0005737">
    <property type="term" value="C:cytoplasm"/>
    <property type="evidence" value="ECO:0007669"/>
    <property type="project" value="UniProtKB-SubCell"/>
</dbReference>
<dbReference type="InterPro" id="IPR003100">
    <property type="entry name" value="PAZ_dom"/>
</dbReference>
<keyword evidence="2" id="KW-0217">Developmental protein</keyword>
<reference evidence="13" key="1">
    <citation type="submission" date="2019-08" db="EMBL/GenBank/DDBJ databases">
        <title>Three high-quality genomes provides insights into domestication of ducks.</title>
        <authorList>
            <person name="Hou Z.C."/>
            <person name="Zhu F."/>
            <person name="Yin Z.T."/>
            <person name="Zhang F."/>
        </authorList>
    </citation>
    <scope>NUCLEOTIDE SEQUENCE [LARGE SCALE GENOMIC DNA]</scope>
</reference>
<dbReference type="Gene3D" id="2.170.260.10">
    <property type="entry name" value="paz domain"/>
    <property type="match status" value="1"/>
</dbReference>
<keyword evidence="7" id="KW-0943">RNA-mediated gene silencing</keyword>
<dbReference type="PROSITE" id="PS50822">
    <property type="entry name" value="PIWI"/>
    <property type="match status" value="1"/>
</dbReference>
<dbReference type="Ensembl" id="ENSAPLT00020006317.1">
    <property type="protein sequence ID" value="ENSAPLP00020005878.1"/>
    <property type="gene ID" value="ENSAPLG00020004287.1"/>
</dbReference>
<feature type="domain" description="PAZ" evidence="11">
    <location>
        <begin position="130"/>
        <end position="270"/>
    </location>
</feature>
<dbReference type="GO" id="GO:0051321">
    <property type="term" value="P:meiotic cell cycle"/>
    <property type="evidence" value="ECO:0007669"/>
    <property type="project" value="UniProtKB-KW"/>
</dbReference>
<dbReference type="GO" id="GO:0003723">
    <property type="term" value="F:RNA binding"/>
    <property type="evidence" value="ECO:0007669"/>
    <property type="project" value="UniProtKB-KW"/>
</dbReference>
<dbReference type="GO" id="GO:0031047">
    <property type="term" value="P:regulatory ncRNA-mediated gene silencing"/>
    <property type="evidence" value="ECO:0007669"/>
    <property type="project" value="UniProtKB-KW"/>
</dbReference>
<reference evidence="13" key="3">
    <citation type="submission" date="2025-09" db="UniProtKB">
        <authorList>
            <consortium name="Ensembl"/>
        </authorList>
    </citation>
    <scope>IDENTIFICATION</scope>
</reference>
<dbReference type="SMART" id="SM01163">
    <property type="entry name" value="DUF1785"/>
    <property type="match status" value="1"/>
</dbReference>
<evidence type="ECO:0008006" key="15">
    <source>
        <dbReference type="Google" id="ProtNLM"/>
    </source>
</evidence>
<evidence type="ECO:0000313" key="13">
    <source>
        <dbReference type="Ensembl" id="ENSAPLP00020005878.1"/>
    </source>
</evidence>
<protein>
    <recommendedName>
        <fullName evidence="15">Piwi-like protein 2</fullName>
    </recommendedName>
</protein>
<name>A0A8B9R4E7_ANAPL</name>
<proteinExistence type="inferred from homology"/>
<evidence type="ECO:0000313" key="14">
    <source>
        <dbReference type="Proteomes" id="UP000694400"/>
    </source>
</evidence>
<keyword evidence="3" id="KW-0963">Cytoplasm</keyword>
<feature type="region of interest" description="Disordered" evidence="10">
    <location>
        <begin position="440"/>
        <end position="511"/>
    </location>
</feature>
<dbReference type="InterPro" id="IPR036397">
    <property type="entry name" value="RNaseH_sf"/>
</dbReference>
<feature type="region of interest" description="Disordered" evidence="10">
    <location>
        <begin position="286"/>
        <end position="306"/>
    </location>
</feature>
<evidence type="ECO:0000256" key="1">
    <source>
        <dbReference type="ARBA" id="ARBA00004496"/>
    </source>
</evidence>
<dbReference type="Proteomes" id="UP000694400">
    <property type="component" value="Chromosome 27"/>
</dbReference>
<dbReference type="Pfam" id="PF23278">
    <property type="entry name" value="Piwi_N"/>
    <property type="match status" value="1"/>
</dbReference>
<dbReference type="PROSITE" id="PS50821">
    <property type="entry name" value="PAZ"/>
    <property type="match status" value="1"/>
</dbReference>
<dbReference type="GO" id="GO:0030154">
    <property type="term" value="P:cell differentiation"/>
    <property type="evidence" value="ECO:0007669"/>
    <property type="project" value="UniProtKB-KW"/>
</dbReference>
<dbReference type="AlphaFoldDB" id="A0A8B9R4E7"/>
<comment type="subcellular location">
    <subcellularLocation>
        <location evidence="1">Cytoplasm</location>
    </subcellularLocation>
</comment>
<reference evidence="13" key="2">
    <citation type="submission" date="2025-08" db="UniProtKB">
        <authorList>
            <consortium name="Ensembl"/>
        </authorList>
    </citation>
    <scope>IDENTIFICATION</scope>
</reference>
<dbReference type="FunFam" id="3.30.420.10:FF:000014">
    <property type="entry name" value="Piwi-like RNA-mediated gene silencing 1"/>
    <property type="match status" value="1"/>
</dbReference>
<dbReference type="InterPro" id="IPR036085">
    <property type="entry name" value="PAZ_dom_sf"/>
</dbReference>
<evidence type="ECO:0000256" key="5">
    <source>
        <dbReference type="ARBA" id="ARBA00022845"/>
    </source>
</evidence>
<dbReference type="PANTHER" id="PTHR22891">
    <property type="entry name" value="EUKARYOTIC TRANSLATION INITIATION FACTOR 2C"/>
    <property type="match status" value="1"/>
</dbReference>
<keyword evidence="4" id="KW-0221">Differentiation</keyword>
<dbReference type="Pfam" id="PF08699">
    <property type="entry name" value="ArgoL1"/>
    <property type="match status" value="1"/>
</dbReference>
<dbReference type="InterPro" id="IPR014811">
    <property type="entry name" value="ArgoL1"/>
</dbReference>
<keyword evidence="6" id="KW-0694">RNA-binding</keyword>
<dbReference type="Pfam" id="PF02170">
    <property type="entry name" value="PAZ"/>
    <property type="match status" value="1"/>
</dbReference>
<dbReference type="InterPro" id="IPR012337">
    <property type="entry name" value="RNaseH-like_sf"/>
</dbReference>
<evidence type="ECO:0000256" key="7">
    <source>
        <dbReference type="ARBA" id="ARBA00023158"/>
    </source>
</evidence>
<evidence type="ECO:0000259" key="11">
    <source>
        <dbReference type="PROSITE" id="PS50821"/>
    </source>
</evidence>
<dbReference type="InterPro" id="IPR003165">
    <property type="entry name" value="Piwi"/>
</dbReference>